<keyword evidence="1 4" id="KW-0175">Coiled coil</keyword>
<dbReference type="InterPro" id="IPR001752">
    <property type="entry name" value="Kinesin_motor_dom"/>
</dbReference>
<evidence type="ECO:0000313" key="7">
    <source>
        <dbReference type="EMBL" id="CAK0859105.1"/>
    </source>
</evidence>
<organism evidence="7 8">
    <name type="scientific">Prorocentrum cordatum</name>
    <dbReference type="NCBI Taxonomy" id="2364126"/>
    <lineage>
        <taxon>Eukaryota</taxon>
        <taxon>Sar</taxon>
        <taxon>Alveolata</taxon>
        <taxon>Dinophyceae</taxon>
        <taxon>Prorocentrales</taxon>
        <taxon>Prorocentraceae</taxon>
        <taxon>Prorocentrum</taxon>
    </lineage>
</organism>
<comment type="caution">
    <text evidence="7">The sequence shown here is derived from an EMBL/GenBank/DDBJ whole genome shotgun (WGS) entry which is preliminary data.</text>
</comment>
<accession>A0ABN9UHZ8</accession>
<dbReference type="SUPFAM" id="SSF52540">
    <property type="entry name" value="P-loop containing nucleoside triphosphate hydrolases"/>
    <property type="match status" value="1"/>
</dbReference>
<evidence type="ECO:0000313" key="8">
    <source>
        <dbReference type="Proteomes" id="UP001189429"/>
    </source>
</evidence>
<keyword evidence="8" id="KW-1185">Reference proteome</keyword>
<dbReference type="PRINTS" id="PR00380">
    <property type="entry name" value="KINESINHEAVY"/>
</dbReference>
<dbReference type="SMART" id="SM00129">
    <property type="entry name" value="KISc"/>
    <property type="match status" value="1"/>
</dbReference>
<dbReference type="PROSITE" id="PS50067">
    <property type="entry name" value="KINESIN_MOTOR_2"/>
    <property type="match status" value="1"/>
</dbReference>
<feature type="coiled-coil region" evidence="4">
    <location>
        <begin position="143"/>
        <end position="174"/>
    </location>
</feature>
<comment type="caution">
    <text evidence="3">Lacks conserved residue(s) required for the propagation of feature annotation.</text>
</comment>
<dbReference type="EMBL" id="CAUYUJ010015864">
    <property type="protein sequence ID" value="CAK0859105.1"/>
    <property type="molecule type" value="Genomic_DNA"/>
</dbReference>
<evidence type="ECO:0000256" key="5">
    <source>
        <dbReference type="SAM" id="MobiDB-lite"/>
    </source>
</evidence>
<gene>
    <name evidence="7" type="ORF">PCOR1329_LOCUS48556</name>
</gene>
<evidence type="ECO:0000256" key="3">
    <source>
        <dbReference type="PROSITE-ProRule" id="PRU00283"/>
    </source>
</evidence>
<dbReference type="Proteomes" id="UP001189429">
    <property type="component" value="Unassembled WGS sequence"/>
</dbReference>
<feature type="domain" description="Kinesin motor" evidence="6">
    <location>
        <begin position="1"/>
        <end position="140"/>
    </location>
</feature>
<evidence type="ECO:0000256" key="2">
    <source>
        <dbReference type="ARBA" id="ARBA00023175"/>
    </source>
</evidence>
<dbReference type="Pfam" id="PF00225">
    <property type="entry name" value="Kinesin"/>
    <property type="match status" value="1"/>
</dbReference>
<proteinExistence type="inferred from homology"/>
<evidence type="ECO:0000259" key="6">
    <source>
        <dbReference type="PROSITE" id="PS50067"/>
    </source>
</evidence>
<evidence type="ECO:0000256" key="4">
    <source>
        <dbReference type="SAM" id="Coils"/>
    </source>
</evidence>
<reference evidence="7" key="1">
    <citation type="submission" date="2023-10" db="EMBL/GenBank/DDBJ databases">
        <authorList>
            <person name="Chen Y."/>
            <person name="Shah S."/>
            <person name="Dougan E. K."/>
            <person name="Thang M."/>
            <person name="Chan C."/>
        </authorList>
    </citation>
    <scope>NUCLEOTIDE SEQUENCE [LARGE SCALE GENOMIC DNA]</scope>
</reference>
<comment type="similarity">
    <text evidence="3">Belongs to the TRAFAC class myosin-kinesin ATPase superfamily. Kinesin family.</text>
</comment>
<dbReference type="InterPro" id="IPR036961">
    <property type="entry name" value="Kinesin_motor_dom_sf"/>
</dbReference>
<dbReference type="PANTHER" id="PTHR47968:SF75">
    <property type="entry name" value="CENTROMERE-ASSOCIATED PROTEIN E"/>
    <property type="match status" value="1"/>
</dbReference>
<feature type="region of interest" description="Disordered" evidence="5">
    <location>
        <begin position="191"/>
        <end position="213"/>
    </location>
</feature>
<dbReference type="PANTHER" id="PTHR47968">
    <property type="entry name" value="CENTROMERE PROTEIN E"/>
    <property type="match status" value="1"/>
</dbReference>
<evidence type="ECO:0000256" key="1">
    <source>
        <dbReference type="ARBA" id="ARBA00023054"/>
    </source>
</evidence>
<dbReference type="InterPro" id="IPR027417">
    <property type="entry name" value="P-loop_NTPase"/>
</dbReference>
<protein>
    <recommendedName>
        <fullName evidence="6">Kinesin motor domain-containing protein</fullName>
    </recommendedName>
</protein>
<keyword evidence="2" id="KW-0505">Motor protein</keyword>
<sequence>MRQVGVTSMNASSSRSHCVFVFRISIKDEASGECKLSQTNLVDLAGSERAKRTQADGARLKEGANINQSLSVLARVISSLADRNRGSQNPPFRDSRLTYLLKESLSGNSKTVMVAAVSPSNWDYDETMSTLKFQSVKLVQTSAKQNKDNEQNIERQLRAEADELKAKLLELEVSNSLPAAIERAQQQLTHQERSSCGGTLPAAGSSCCAGRRP</sequence>
<name>A0ABN9UHZ8_9DINO</name>
<dbReference type="InterPro" id="IPR027640">
    <property type="entry name" value="Kinesin-like_fam"/>
</dbReference>
<dbReference type="Gene3D" id="3.40.850.10">
    <property type="entry name" value="Kinesin motor domain"/>
    <property type="match status" value="1"/>
</dbReference>